<evidence type="ECO:0000256" key="2">
    <source>
        <dbReference type="ARBA" id="ARBA00023315"/>
    </source>
</evidence>
<dbReference type="Proteomes" id="UP000640489">
    <property type="component" value="Unassembled WGS sequence"/>
</dbReference>
<evidence type="ECO:0000259" key="3">
    <source>
        <dbReference type="PROSITE" id="PS51186"/>
    </source>
</evidence>
<dbReference type="SUPFAM" id="SSF55729">
    <property type="entry name" value="Acyl-CoA N-acyltransferases (Nat)"/>
    <property type="match status" value="1"/>
</dbReference>
<dbReference type="PROSITE" id="PS51186">
    <property type="entry name" value="GNAT"/>
    <property type="match status" value="1"/>
</dbReference>
<organism evidence="4 5">
    <name type="scientific">Nocardioides islandensis</name>
    <dbReference type="NCBI Taxonomy" id="433663"/>
    <lineage>
        <taxon>Bacteria</taxon>
        <taxon>Bacillati</taxon>
        <taxon>Actinomycetota</taxon>
        <taxon>Actinomycetes</taxon>
        <taxon>Propionibacteriales</taxon>
        <taxon>Nocardioidaceae</taxon>
        <taxon>Nocardioides</taxon>
    </lineage>
</organism>
<keyword evidence="2" id="KW-0012">Acyltransferase</keyword>
<dbReference type="PANTHER" id="PTHR43877">
    <property type="entry name" value="AMINOALKYLPHOSPHONATE N-ACETYLTRANSFERASE-RELATED-RELATED"/>
    <property type="match status" value="1"/>
</dbReference>
<comment type="caution">
    <text evidence="4">The sequence shown here is derived from an EMBL/GenBank/DDBJ whole genome shotgun (WGS) entry which is preliminary data.</text>
</comment>
<accession>A0A930VE87</accession>
<dbReference type="InterPro" id="IPR016181">
    <property type="entry name" value="Acyl_CoA_acyltransferase"/>
</dbReference>
<keyword evidence="5" id="KW-1185">Reference proteome</keyword>
<feature type="domain" description="N-acetyltransferase" evidence="3">
    <location>
        <begin position="8"/>
        <end position="155"/>
    </location>
</feature>
<dbReference type="Gene3D" id="3.40.630.30">
    <property type="match status" value="1"/>
</dbReference>
<dbReference type="InterPro" id="IPR050832">
    <property type="entry name" value="Bact_Acetyltransf"/>
</dbReference>
<dbReference type="RefSeq" id="WP_194706544.1">
    <property type="nucleotide sequence ID" value="NZ_JADKPN010000004.1"/>
</dbReference>
<dbReference type="CDD" id="cd04301">
    <property type="entry name" value="NAT_SF"/>
    <property type="match status" value="1"/>
</dbReference>
<sequence length="164" mass="17435">MSPTGASVTLRPGTPDDAATVADIWHEGWHSAHPGHVPDGLTARRTLAAFHDRAPHRVADTTVAEIDGEVVGFVMVVADEVEQVYVGSAARGSGVAALLLDEAEAQVAAGGHDVAWLAVASGNARARAFYEKRGWTDAGYLPYEVEALGERFVSPCQRYEKAVR</sequence>
<dbReference type="InterPro" id="IPR000182">
    <property type="entry name" value="GNAT_dom"/>
</dbReference>
<dbReference type="GO" id="GO:0016747">
    <property type="term" value="F:acyltransferase activity, transferring groups other than amino-acyl groups"/>
    <property type="evidence" value="ECO:0007669"/>
    <property type="project" value="InterPro"/>
</dbReference>
<evidence type="ECO:0000256" key="1">
    <source>
        <dbReference type="ARBA" id="ARBA00022679"/>
    </source>
</evidence>
<evidence type="ECO:0000313" key="5">
    <source>
        <dbReference type="Proteomes" id="UP000640489"/>
    </source>
</evidence>
<proteinExistence type="predicted"/>
<dbReference type="EMBL" id="JADKPN010000004">
    <property type="protein sequence ID" value="MBF4763358.1"/>
    <property type="molecule type" value="Genomic_DNA"/>
</dbReference>
<keyword evidence="1" id="KW-0808">Transferase</keyword>
<dbReference type="Pfam" id="PF00583">
    <property type="entry name" value="Acetyltransf_1"/>
    <property type="match status" value="1"/>
</dbReference>
<reference evidence="4" key="1">
    <citation type="submission" date="2020-11" db="EMBL/GenBank/DDBJ databases">
        <title>Nocardioides sp. nov., isolated from Soil of Cynanchum wilfordii Hemsley rhizosphere.</title>
        <authorList>
            <person name="Lee J.-S."/>
            <person name="Suh M.K."/>
            <person name="Kim J.-S."/>
        </authorList>
    </citation>
    <scope>NUCLEOTIDE SEQUENCE</scope>
    <source>
        <strain evidence="4">KCTC 19275</strain>
    </source>
</reference>
<dbReference type="AlphaFoldDB" id="A0A930VE87"/>
<evidence type="ECO:0000313" key="4">
    <source>
        <dbReference type="EMBL" id="MBF4763358.1"/>
    </source>
</evidence>
<gene>
    <name evidence="4" type="ORF">ISU07_09475</name>
</gene>
<name>A0A930VE87_9ACTN</name>
<protein>
    <submittedName>
        <fullName evidence="4">GNAT family N-acetyltransferase</fullName>
    </submittedName>
</protein>